<keyword evidence="5 8" id="KW-0799">Topoisomerase</keyword>
<dbReference type="EC" id="5.6.2.1" evidence="9"/>
<dbReference type="EMBL" id="JAEFCI010007632">
    <property type="protein sequence ID" value="KAG5458951.1"/>
    <property type="molecule type" value="Genomic_DNA"/>
</dbReference>
<dbReference type="InterPro" id="IPR014727">
    <property type="entry name" value="TopoI_cat_a/b-sub_euk"/>
</dbReference>
<dbReference type="GO" id="GO:0005694">
    <property type="term" value="C:chromosome"/>
    <property type="evidence" value="ECO:0007669"/>
    <property type="project" value="InterPro"/>
</dbReference>
<dbReference type="GO" id="GO:0006260">
    <property type="term" value="P:DNA replication"/>
    <property type="evidence" value="ECO:0007669"/>
    <property type="project" value="TreeGrafter"/>
</dbReference>
<feature type="active site" description="O-(3'-phospho-DNA)-tyrosine intermediate" evidence="8">
    <location>
        <position position="719"/>
    </location>
</feature>
<dbReference type="InterPro" id="IPR013030">
    <property type="entry name" value="DNA_topo_DNA_db_N_dom2"/>
</dbReference>
<evidence type="ECO:0000256" key="7">
    <source>
        <dbReference type="ARBA" id="ARBA00023235"/>
    </source>
</evidence>
<name>A0A8H7ZSY1_9FUNG</name>
<dbReference type="Gene3D" id="3.90.15.10">
    <property type="entry name" value="Topoisomerase I, Chain A, domain 3"/>
    <property type="match status" value="1"/>
</dbReference>
<dbReference type="InterPro" id="IPR025834">
    <property type="entry name" value="TopoI_C_dom"/>
</dbReference>
<evidence type="ECO:0000313" key="12">
    <source>
        <dbReference type="EMBL" id="KAG5458951.1"/>
    </source>
</evidence>
<dbReference type="FunFam" id="3.90.15.10:FF:000003">
    <property type="entry name" value="DNA topoisomerase I"/>
    <property type="match status" value="1"/>
</dbReference>
<dbReference type="CDD" id="cd00659">
    <property type="entry name" value="Topo_IB_C"/>
    <property type="match status" value="1"/>
</dbReference>
<keyword evidence="7 8" id="KW-0413">Isomerase</keyword>
<dbReference type="SUPFAM" id="SSF56349">
    <property type="entry name" value="DNA breaking-rejoining enzymes"/>
    <property type="match status" value="1"/>
</dbReference>
<comment type="caution">
    <text evidence="12">The sequence shown here is derived from an EMBL/GenBank/DDBJ whole genome shotgun (WGS) entry which is preliminary data.</text>
</comment>
<feature type="non-terminal residue" evidence="12">
    <location>
        <position position="1"/>
    </location>
</feature>
<feature type="region of interest" description="Disordered" evidence="10">
    <location>
        <begin position="171"/>
        <end position="196"/>
    </location>
</feature>
<dbReference type="InterPro" id="IPR013034">
    <property type="entry name" value="DNA_topo_DNA_db_N_dom1"/>
</dbReference>
<dbReference type="PROSITE" id="PS50163">
    <property type="entry name" value="RECA_3"/>
    <property type="match status" value="1"/>
</dbReference>
<dbReference type="GO" id="GO:0005524">
    <property type="term" value="F:ATP binding"/>
    <property type="evidence" value="ECO:0007669"/>
    <property type="project" value="UniProtKB-KW"/>
</dbReference>
<evidence type="ECO:0000256" key="6">
    <source>
        <dbReference type="ARBA" id="ARBA00023125"/>
    </source>
</evidence>
<feature type="domain" description="RecA family profile 2" evidence="11">
    <location>
        <begin position="60"/>
        <end position="139"/>
    </location>
</feature>
<evidence type="ECO:0000256" key="10">
    <source>
        <dbReference type="SAM" id="MobiDB-lite"/>
    </source>
</evidence>
<dbReference type="GO" id="GO:0008094">
    <property type="term" value="F:ATP-dependent activity, acting on DNA"/>
    <property type="evidence" value="ECO:0007669"/>
    <property type="project" value="InterPro"/>
</dbReference>
<dbReference type="OrthoDB" id="47179at2759"/>
<feature type="region of interest" description="Disordered" evidence="10">
    <location>
        <begin position="1"/>
        <end position="36"/>
    </location>
</feature>
<dbReference type="InterPro" id="IPR020587">
    <property type="entry name" value="RecA_monomer-monomer_interface"/>
</dbReference>
<evidence type="ECO:0000256" key="8">
    <source>
        <dbReference type="PROSITE-ProRule" id="PRU01382"/>
    </source>
</evidence>
<dbReference type="InterPro" id="IPR051062">
    <property type="entry name" value="Topoisomerase_IB"/>
</dbReference>
<dbReference type="SMART" id="SM00435">
    <property type="entry name" value="TOPEUc"/>
    <property type="match status" value="1"/>
</dbReference>
<organism evidence="12 13">
    <name type="scientific">Olpidium bornovanus</name>
    <dbReference type="NCBI Taxonomy" id="278681"/>
    <lineage>
        <taxon>Eukaryota</taxon>
        <taxon>Fungi</taxon>
        <taxon>Fungi incertae sedis</taxon>
        <taxon>Olpidiomycota</taxon>
        <taxon>Olpidiomycotina</taxon>
        <taxon>Olpidiomycetes</taxon>
        <taxon>Olpidiales</taxon>
        <taxon>Olpidiaceae</taxon>
        <taxon>Olpidium</taxon>
    </lineage>
</organism>
<dbReference type="PRINTS" id="PR00416">
    <property type="entry name" value="EUTPISMRASEI"/>
</dbReference>
<dbReference type="InterPro" id="IPR001631">
    <property type="entry name" value="TopoI"/>
</dbReference>
<dbReference type="AlphaFoldDB" id="A0A8H7ZSY1"/>
<dbReference type="GO" id="GO:0006265">
    <property type="term" value="P:DNA topological change"/>
    <property type="evidence" value="ECO:0007669"/>
    <property type="project" value="UniProtKB-UniRule"/>
</dbReference>
<dbReference type="PANTHER" id="PTHR10290">
    <property type="entry name" value="DNA TOPOISOMERASE I"/>
    <property type="match status" value="1"/>
</dbReference>
<accession>A0A8H7ZSY1</accession>
<feature type="region of interest" description="Disordered" evidence="10">
    <location>
        <begin position="445"/>
        <end position="483"/>
    </location>
</feature>
<dbReference type="Pfam" id="PF01028">
    <property type="entry name" value="Topoisom_I"/>
    <property type="match status" value="1"/>
</dbReference>
<proteinExistence type="inferred from homology"/>
<feature type="compositionally biased region" description="Basic and acidic residues" evidence="10">
    <location>
        <begin position="446"/>
        <end position="467"/>
    </location>
</feature>
<comment type="catalytic activity">
    <reaction evidence="1 8 9">
        <text>ATP-independent breakage of single-stranded DNA, followed by passage and rejoining.</text>
        <dbReference type="EC" id="5.6.2.1"/>
    </reaction>
</comment>
<dbReference type="Gene3D" id="1.10.10.41">
    <property type="entry name" value="Yeast DNA topoisomerase - domain 1"/>
    <property type="match status" value="1"/>
</dbReference>
<gene>
    <name evidence="12" type="ORF">BJ554DRAFT_733</name>
</gene>
<evidence type="ECO:0000256" key="4">
    <source>
        <dbReference type="ARBA" id="ARBA00022840"/>
    </source>
</evidence>
<evidence type="ECO:0000256" key="2">
    <source>
        <dbReference type="ARBA" id="ARBA00006645"/>
    </source>
</evidence>
<evidence type="ECO:0000256" key="1">
    <source>
        <dbReference type="ARBA" id="ARBA00000213"/>
    </source>
</evidence>
<keyword evidence="3" id="KW-0547">Nucleotide-binding</keyword>
<comment type="similarity">
    <text evidence="2 8 9">Belongs to the type IB topoisomerase family.</text>
</comment>
<dbReference type="InterPro" id="IPR008336">
    <property type="entry name" value="TopoI_DNA-bd_euk"/>
</dbReference>
<dbReference type="Gene3D" id="2.170.11.10">
    <property type="entry name" value="DNA Topoisomerase I, domain 2"/>
    <property type="match status" value="3"/>
</dbReference>
<keyword evidence="13" id="KW-1185">Reference proteome</keyword>
<dbReference type="Pfam" id="PF02919">
    <property type="entry name" value="Topoisom_I_N"/>
    <property type="match status" value="1"/>
</dbReference>
<keyword evidence="6 8" id="KW-0238">DNA-binding</keyword>
<dbReference type="SUPFAM" id="SSF56741">
    <property type="entry name" value="Eukaryotic DNA topoisomerase I, N-terminal DNA-binding fragment"/>
    <property type="match status" value="1"/>
</dbReference>
<dbReference type="Proteomes" id="UP000673691">
    <property type="component" value="Unassembled WGS sequence"/>
</dbReference>
<dbReference type="GO" id="GO:0003917">
    <property type="term" value="F:DNA topoisomerase type I (single strand cut, ATP-independent) activity"/>
    <property type="evidence" value="ECO:0007669"/>
    <property type="project" value="UniProtKB-UniRule"/>
</dbReference>
<protein>
    <recommendedName>
        <fullName evidence="9">DNA topoisomerase I</fullName>
        <ecNumber evidence="9">5.6.2.1</ecNumber>
    </recommendedName>
    <alternativeName>
        <fullName evidence="9">DNA topoisomerase 1</fullName>
    </alternativeName>
</protein>
<dbReference type="Gene3D" id="1.10.132.10">
    <property type="match status" value="2"/>
</dbReference>
<dbReference type="InterPro" id="IPR013500">
    <property type="entry name" value="TopoI_cat_euk"/>
</dbReference>
<comment type="function">
    <text evidence="9">Releases the supercoiling and torsional tension of DNA introduced during the DNA replication and transcription by transiently cleaving and rejoining one strand of the DNA duplex. Introduces a single-strand break via transesterification at the specific target site 5'-[CT]CCTTp site in duplex DNA. The scissile phosphodiester is attacked by the catalytic tyrosine of the enzyme, resulting in the formation of a DNA-(3'-phosphotyrosyl)-enzyme intermediate and the expulsion of a 5'-OH DNA strand. The free DNA strand then undergoes passage around the unbroken strand thus removing DNA supercoils. Finally, in the religation step, the DNA 5'-OH attacks the covalent intermediate to expel the active-site tyrosine and restore the DNA phosphodiester backbone.</text>
</comment>
<dbReference type="InterPro" id="IPR011010">
    <property type="entry name" value="DNA_brk_join_enz"/>
</dbReference>
<dbReference type="PROSITE" id="PS52038">
    <property type="entry name" value="TOPO_IB_2"/>
    <property type="match status" value="1"/>
</dbReference>
<feature type="compositionally biased region" description="Basic and acidic residues" evidence="10">
    <location>
        <begin position="20"/>
        <end position="31"/>
    </location>
</feature>
<dbReference type="InterPro" id="IPR013499">
    <property type="entry name" value="TopoI_euk"/>
</dbReference>
<sequence>RSDAPDAQGQTAKHQQIQRIKKESQELKSESEDGEDEYKWWQEGGAEDSTIKWTTLQHNGVLFAPDPEEYPGGTLHSSLSVKKADFRRADVGANAGRETRVFCRQGKIIKEFAKCDFRPIYEHLQAESAKRKAMSKEQKAELKKARDADMEKYGYAYIDGRKEKVGNFRVEPPGLFRGRGEHPKTGKLKVGETRNSWPSRRRLQQRIVAEDITINIGKDAIVPKPPPGHKWASVIHDNTVTWLAMWKENINNAHKYIFLAAGSSLKGQSDLKKYEKARALKKIVHKVREDYRRELKDNVYEVRQRATVIYLIDVLALRAGNEKGEDEADTVGCCSLRYEHVTLEPPCTMVFDFLGKDSIRYYNSVEVDQQVFKNIKYFKKNKKVGDLLFDKLDTADVNQHLSTYMKGLTAKVFRTYNASHTFQEQLAKETAKVRERHPAYFAMTGAEKKGKEPKAKGKEDRKIKEEGGSPAKKRAKVEDDATMQERRMEAKLRKDAETALVLAYNRANRDVAVLCNHQRSVSKNHALQMGRIADKIRGLKVERRRLRREGFAIDKKKFLKGNSEYAKAESDLDDAWVEEYEKGLIEKARERLELAIASAKHGGKPPGASASGADADEEEGRGKAKKGKVGAAADEDAVKRLSEKLDKLKEKEKLWAKERSTGKVDPPAGQDDVEKKSQMLQKILEKLAKVDGLITKVRADMTNKEENKTTALTTSKLNYIDPRITFAWCKATGVELKKVFSKTLIEKFKWAEDTTEQWVRKTFRRFLAASLLRVVVSEREMGTLLRRRCRPD</sequence>
<feature type="region of interest" description="Disordered" evidence="10">
    <location>
        <begin position="598"/>
        <end position="633"/>
    </location>
</feature>
<dbReference type="GO" id="GO:0005730">
    <property type="term" value="C:nucleolus"/>
    <property type="evidence" value="ECO:0007669"/>
    <property type="project" value="TreeGrafter"/>
</dbReference>
<evidence type="ECO:0000313" key="13">
    <source>
        <dbReference type="Proteomes" id="UP000673691"/>
    </source>
</evidence>
<dbReference type="InterPro" id="IPR036202">
    <property type="entry name" value="TopoI_DNA-bd_euk_N_sf"/>
</dbReference>
<evidence type="ECO:0000256" key="3">
    <source>
        <dbReference type="ARBA" id="ARBA00022741"/>
    </source>
</evidence>
<dbReference type="GO" id="GO:0003677">
    <property type="term" value="F:DNA binding"/>
    <property type="evidence" value="ECO:0007669"/>
    <property type="project" value="UniProtKB-UniRule"/>
</dbReference>
<dbReference type="InterPro" id="IPR014711">
    <property type="entry name" value="TopoI_cat_a-hlx-sub_euk"/>
</dbReference>
<reference evidence="12 13" key="1">
    <citation type="journal article" name="Sci. Rep.">
        <title>Genome-scale phylogenetic analyses confirm Olpidium as the closest living zoosporic fungus to the non-flagellated, terrestrial fungi.</title>
        <authorList>
            <person name="Chang Y."/>
            <person name="Rochon D."/>
            <person name="Sekimoto S."/>
            <person name="Wang Y."/>
            <person name="Chovatia M."/>
            <person name="Sandor L."/>
            <person name="Salamov A."/>
            <person name="Grigoriev I.V."/>
            <person name="Stajich J.E."/>
            <person name="Spatafora J.W."/>
        </authorList>
    </citation>
    <scope>NUCLEOTIDE SEQUENCE [LARGE SCALE GENOMIC DNA]</scope>
    <source>
        <strain evidence="12">S191</strain>
    </source>
</reference>
<evidence type="ECO:0000259" key="11">
    <source>
        <dbReference type="PROSITE" id="PS50163"/>
    </source>
</evidence>
<dbReference type="Pfam" id="PF14370">
    <property type="entry name" value="Topo_C_assoc"/>
    <property type="match status" value="1"/>
</dbReference>
<dbReference type="PANTHER" id="PTHR10290:SF3">
    <property type="entry name" value="DNA TOPOISOMERASE 1"/>
    <property type="match status" value="1"/>
</dbReference>
<dbReference type="GO" id="GO:0007059">
    <property type="term" value="P:chromosome segregation"/>
    <property type="evidence" value="ECO:0007669"/>
    <property type="project" value="TreeGrafter"/>
</dbReference>
<feature type="compositionally biased region" description="Polar residues" evidence="10">
    <location>
        <begin position="8"/>
        <end position="18"/>
    </location>
</feature>
<evidence type="ECO:0000256" key="9">
    <source>
        <dbReference type="RuleBase" id="RU365101"/>
    </source>
</evidence>
<feature type="compositionally biased region" description="Basic and acidic residues" evidence="10">
    <location>
        <begin position="178"/>
        <end position="192"/>
    </location>
</feature>
<evidence type="ECO:0000256" key="5">
    <source>
        <dbReference type="ARBA" id="ARBA00023029"/>
    </source>
</evidence>
<keyword evidence="4" id="KW-0067">ATP-binding</keyword>